<sequence>MKLQKILSLAFVFALVFLSVAGTTYAADLRIGAKNNGSVNIGAEEVITNLYTGGNIVTIDANVEKGLHAAGNVVNINGNVGQSVYSAGGTVMVNGDVLGSVHTAGGSVVVGSKISDDLFIAGGNVMVSKQASVGGDLIVGGGTIDIQGPVVGDVSIGGGVVTINSEIGGNVKINQVDELILGSSAVINGNLEYYSKKPIQVEEGAVVKGETIVNEKKAVSKNIDKGVFAGVLFTIISVALLIKMVGLLIVGLIFAYVFKKTTEACAKEGLTSFWKSLLTGLVLFLITPIASVILIVTLFGLWLGLVVLMIYFVSLTIAAAITGIIFGIWLAHLLFKKKDYTADWKIVIGGTVILAILGLIPVVGWFMMLVLVLVSLGAFYRSIFAMHK</sequence>
<feature type="transmembrane region" description="Helical" evidence="1">
    <location>
        <begin position="227"/>
        <end position="257"/>
    </location>
</feature>
<keyword evidence="2" id="KW-0732">Signal</keyword>
<gene>
    <name evidence="3" type="ORF">A3E89_00215</name>
</gene>
<evidence type="ECO:0000313" key="4">
    <source>
        <dbReference type="Proteomes" id="UP000185891"/>
    </source>
</evidence>
<reference evidence="3 4" key="1">
    <citation type="journal article" date="2016" name="Nat. Commun.">
        <title>Thousands of microbial genomes shed light on interconnected biogeochemical processes in an aquifer system.</title>
        <authorList>
            <person name="Anantharaman K."/>
            <person name="Brown C.T."/>
            <person name="Hug L.A."/>
            <person name="Sharon I."/>
            <person name="Castelle C.J."/>
            <person name="Probst A.J."/>
            <person name="Thomas B.C."/>
            <person name="Singh A."/>
            <person name="Wilkins M.J."/>
            <person name="Karaoz U."/>
            <person name="Brodie E.L."/>
            <person name="Williams K.H."/>
            <person name="Hubbard S.S."/>
            <person name="Banfield J.F."/>
        </authorList>
    </citation>
    <scope>NUCLEOTIDE SEQUENCE [LARGE SCALE GENOMIC DNA]</scope>
</reference>
<keyword evidence="1" id="KW-0812">Transmembrane</keyword>
<feature type="transmembrane region" description="Helical" evidence="1">
    <location>
        <begin position="277"/>
        <end position="303"/>
    </location>
</feature>
<dbReference type="Proteomes" id="UP000185891">
    <property type="component" value="Unassembled WGS sequence"/>
</dbReference>
<evidence type="ECO:0000256" key="1">
    <source>
        <dbReference type="SAM" id="Phobius"/>
    </source>
</evidence>
<accession>A0A1F5EPJ7</accession>
<feature type="transmembrane region" description="Helical" evidence="1">
    <location>
        <begin position="347"/>
        <end position="380"/>
    </location>
</feature>
<evidence type="ECO:0008006" key="5">
    <source>
        <dbReference type="Google" id="ProtNLM"/>
    </source>
</evidence>
<feature type="signal peptide" evidence="2">
    <location>
        <begin position="1"/>
        <end position="26"/>
    </location>
</feature>
<evidence type="ECO:0000313" key="3">
    <source>
        <dbReference type="EMBL" id="OGD69318.1"/>
    </source>
</evidence>
<dbReference type="EMBL" id="MFAA01000011">
    <property type="protein sequence ID" value="OGD69318.1"/>
    <property type="molecule type" value="Genomic_DNA"/>
</dbReference>
<organism evidence="3 4">
    <name type="scientific">Candidatus Campbellbacteria bacterium RIFCSPHIGHO2_12_FULL_35_10</name>
    <dbReference type="NCBI Taxonomy" id="1797578"/>
    <lineage>
        <taxon>Bacteria</taxon>
        <taxon>Candidatus Campbelliibacteriota</taxon>
    </lineage>
</organism>
<keyword evidence="1" id="KW-1133">Transmembrane helix</keyword>
<comment type="caution">
    <text evidence="3">The sequence shown here is derived from an EMBL/GenBank/DDBJ whole genome shotgun (WGS) entry which is preliminary data.</text>
</comment>
<evidence type="ECO:0000256" key="2">
    <source>
        <dbReference type="SAM" id="SignalP"/>
    </source>
</evidence>
<feature type="chain" id="PRO_5009224800" description="Polymer-forming cytoskeletal protein" evidence="2">
    <location>
        <begin position="27"/>
        <end position="388"/>
    </location>
</feature>
<name>A0A1F5EPJ7_9BACT</name>
<dbReference type="AlphaFoldDB" id="A0A1F5EPJ7"/>
<feature type="transmembrane region" description="Helical" evidence="1">
    <location>
        <begin position="309"/>
        <end position="335"/>
    </location>
</feature>
<keyword evidence="1" id="KW-0472">Membrane</keyword>
<protein>
    <recommendedName>
        <fullName evidence="5">Polymer-forming cytoskeletal protein</fullName>
    </recommendedName>
</protein>
<proteinExistence type="predicted"/>